<reference evidence="2" key="1">
    <citation type="journal article" date="2010" name="Science">
        <title>Signatures of adaptation to obligate biotrophy in the Hyaloperonospora arabidopsidis genome.</title>
        <authorList>
            <person name="Baxter L."/>
            <person name="Tripathy S."/>
            <person name="Ishaque N."/>
            <person name="Boot N."/>
            <person name="Cabral A."/>
            <person name="Kemen E."/>
            <person name="Thines M."/>
            <person name="Ah-Fong A."/>
            <person name="Anderson R."/>
            <person name="Badejoko W."/>
            <person name="Bittner-Eddy P."/>
            <person name="Boore J.L."/>
            <person name="Chibucos M.C."/>
            <person name="Coates M."/>
            <person name="Dehal P."/>
            <person name="Delehaunty K."/>
            <person name="Dong S."/>
            <person name="Downton P."/>
            <person name="Dumas B."/>
            <person name="Fabro G."/>
            <person name="Fronick C."/>
            <person name="Fuerstenberg S.I."/>
            <person name="Fulton L."/>
            <person name="Gaulin E."/>
            <person name="Govers F."/>
            <person name="Hughes L."/>
            <person name="Humphray S."/>
            <person name="Jiang R.H."/>
            <person name="Judelson H."/>
            <person name="Kamoun S."/>
            <person name="Kyung K."/>
            <person name="Meijer H."/>
            <person name="Minx P."/>
            <person name="Morris P."/>
            <person name="Nelson J."/>
            <person name="Phuntumart V."/>
            <person name="Qutob D."/>
            <person name="Rehmany A."/>
            <person name="Rougon-Cardoso A."/>
            <person name="Ryden P."/>
            <person name="Torto-Alalibo T."/>
            <person name="Studholme D."/>
            <person name="Wang Y."/>
            <person name="Win J."/>
            <person name="Wood J."/>
            <person name="Clifton S.W."/>
            <person name="Rogers J."/>
            <person name="Van den Ackerveken G."/>
            <person name="Jones J.D."/>
            <person name="McDowell J.M."/>
            <person name="Beynon J."/>
            <person name="Tyler B.M."/>
        </authorList>
    </citation>
    <scope>NUCLEOTIDE SEQUENCE [LARGE SCALE GENOMIC DNA]</scope>
    <source>
        <strain evidence="2">Emoy2</strain>
    </source>
</reference>
<reference evidence="1" key="2">
    <citation type="submission" date="2015-06" db="UniProtKB">
        <authorList>
            <consortium name="EnsemblProtists"/>
        </authorList>
    </citation>
    <scope>IDENTIFICATION</scope>
    <source>
        <strain evidence="1">Emoy2</strain>
    </source>
</reference>
<sequence length="341" mass="36974">MAVSGTLAVTVHKFAVDGEKSDTKYSVRLRVGNNEVHTNDASADEAIDETLHLYLIVHHTSNVQTMSDADQVTFEVLQLGHPTPIGVSNRSLKEFLHGFDQRQITFTVGDMKAPRTVVVTHSAKWTPATSQSLTTHRPWFMRASYYYDKTKSVYDYTTSFRVVNPFARLGEATVNTVLATVTGKTLTDVDQSLVVPVLNSVDNKVDATISVAFTKLYAGQQMVVRTKNKAVRTVSSVAHKTGSTVVGVTSYTANTAVKGAGAVVGGVIGVADYTSSQVRHASSSTFGMVTSPVTGKCVSDLAGCVVWTEKRVEKMRDYKRCKPYGGRTEGLDDAEVGYATR</sequence>
<evidence type="ECO:0000313" key="2">
    <source>
        <dbReference type="Proteomes" id="UP000011713"/>
    </source>
</evidence>
<dbReference type="AlphaFoldDB" id="M4C4X4"/>
<organism evidence="1 2">
    <name type="scientific">Hyaloperonospora arabidopsidis (strain Emoy2)</name>
    <name type="common">Downy mildew agent</name>
    <name type="synonym">Peronospora arabidopsidis</name>
    <dbReference type="NCBI Taxonomy" id="559515"/>
    <lineage>
        <taxon>Eukaryota</taxon>
        <taxon>Sar</taxon>
        <taxon>Stramenopiles</taxon>
        <taxon>Oomycota</taxon>
        <taxon>Peronosporomycetes</taxon>
        <taxon>Peronosporales</taxon>
        <taxon>Peronosporaceae</taxon>
        <taxon>Hyaloperonospora</taxon>
    </lineage>
</organism>
<evidence type="ECO:0008006" key="3">
    <source>
        <dbReference type="Google" id="ProtNLM"/>
    </source>
</evidence>
<dbReference type="HOGENOM" id="CLU_077037_0_0_1"/>
<accession>M4C4X4</accession>
<dbReference type="eggNOG" id="ENOG502SHZF">
    <property type="taxonomic scope" value="Eukaryota"/>
</dbReference>
<name>M4C4X4_HYAAE</name>
<evidence type="ECO:0000313" key="1">
    <source>
        <dbReference type="EnsemblProtists" id="HpaP814144"/>
    </source>
</evidence>
<keyword evidence="2" id="KW-1185">Reference proteome</keyword>
<dbReference type="VEuPathDB" id="FungiDB:HpaG814144"/>
<dbReference type="OMA" id="YYYETSK"/>
<protein>
    <recommendedName>
        <fullName evidence="3">Senescence domain-containing protein</fullName>
    </recommendedName>
</protein>
<dbReference type="InParanoid" id="M4C4X4"/>
<dbReference type="Proteomes" id="UP000011713">
    <property type="component" value="Unassembled WGS sequence"/>
</dbReference>
<dbReference type="EnsemblProtists" id="HpaT814144">
    <property type="protein sequence ID" value="HpaP814144"/>
    <property type="gene ID" value="HpaG814144"/>
</dbReference>
<dbReference type="EMBL" id="JH598267">
    <property type="status" value="NOT_ANNOTATED_CDS"/>
    <property type="molecule type" value="Genomic_DNA"/>
</dbReference>
<proteinExistence type="predicted"/>